<dbReference type="RefSeq" id="WP_179910507.1">
    <property type="nucleotide sequence ID" value="NZ_CP058910.1"/>
</dbReference>
<dbReference type="EMBL" id="CP058910">
    <property type="protein sequence ID" value="QLH76570.1"/>
    <property type="molecule type" value="Genomic_DNA"/>
</dbReference>
<evidence type="ECO:0000313" key="4">
    <source>
        <dbReference type="Proteomes" id="UP000509667"/>
    </source>
</evidence>
<dbReference type="AlphaFoldDB" id="A0A7D5T348"/>
<dbReference type="Proteomes" id="UP000509667">
    <property type="component" value="Chromosome"/>
</dbReference>
<evidence type="ECO:0000313" key="3">
    <source>
        <dbReference type="EMBL" id="QLH76570.1"/>
    </source>
</evidence>
<feature type="compositionally biased region" description="Acidic residues" evidence="2">
    <location>
        <begin position="326"/>
        <end position="346"/>
    </location>
</feature>
<dbReference type="KEGG" id="hrr:HZS55_04285"/>
<feature type="coiled-coil region" evidence="1">
    <location>
        <begin position="148"/>
        <end position="182"/>
    </location>
</feature>
<keyword evidence="4" id="KW-1185">Reference proteome</keyword>
<name>A0A7D5T348_9EURY</name>
<dbReference type="OrthoDB" id="174508at2157"/>
<evidence type="ECO:0000256" key="1">
    <source>
        <dbReference type="SAM" id="Coils"/>
    </source>
</evidence>
<organism evidence="3 4">
    <name type="scientific">Halosimplex rubrum</name>
    <dbReference type="NCBI Taxonomy" id="869889"/>
    <lineage>
        <taxon>Archaea</taxon>
        <taxon>Methanobacteriati</taxon>
        <taxon>Methanobacteriota</taxon>
        <taxon>Stenosarchaea group</taxon>
        <taxon>Halobacteria</taxon>
        <taxon>Halobacteriales</taxon>
        <taxon>Haloarculaceae</taxon>
        <taxon>Halosimplex</taxon>
    </lineage>
</organism>
<keyword evidence="1" id="KW-0175">Coiled coil</keyword>
<accession>A0A7D5T348</accession>
<sequence length="352" mass="39645">MTTKYQNFSTTTQGGQEYIIAQPKNDRDEPVRIPGAIGNTEDPDETWTDVVGQLVQYDISNALNLESGKGKIQRDDALNSLIASEDKTIPIESEAQAEAVIDYFVDEDVLDTDGTDLVVLEDPSMLQDIGSENDETKPKMLLNWVSAIEGCTNKIDDTIETIEQTEQELREEIGESNAAEKVQEFDHKQQEVAQELMNLTNGRQLDETDLSPPDQAEYERLEERLFHLESMKEAAEGGTLEDELRRAAEELGAQMQKLEEIDDVLKTQKQRVKRAYKYKEEIAPERAMEMAKNLSNLATSLTDVDSAAEKKEEQNTMEKVQQVLDATEDIDAEEMSTDAEADEETGSYEFNN</sequence>
<proteinExistence type="predicted"/>
<reference evidence="3 4" key="1">
    <citation type="submission" date="2020-07" db="EMBL/GenBank/DDBJ databases">
        <title>Halosimplex pelagicum sp. nov. and Halosimplex rubrum sp. nov., isolated from salted brown alga Laminaria, and emended description of the genus Halosimplex.</title>
        <authorList>
            <person name="Cui H."/>
        </authorList>
    </citation>
    <scope>NUCLEOTIDE SEQUENCE [LARGE SCALE GENOMIC DNA]</scope>
    <source>
        <strain evidence="3 4">R27</strain>
    </source>
</reference>
<protein>
    <submittedName>
        <fullName evidence="3">Uncharacterized protein</fullName>
    </submittedName>
</protein>
<gene>
    <name evidence="3" type="ORF">HZS55_04285</name>
</gene>
<feature type="compositionally biased region" description="Basic and acidic residues" evidence="2">
    <location>
        <begin position="307"/>
        <end position="316"/>
    </location>
</feature>
<dbReference type="GeneID" id="56077054"/>
<feature type="region of interest" description="Disordered" evidence="2">
    <location>
        <begin position="303"/>
        <end position="352"/>
    </location>
</feature>
<evidence type="ECO:0000256" key="2">
    <source>
        <dbReference type="SAM" id="MobiDB-lite"/>
    </source>
</evidence>